<dbReference type="SUPFAM" id="SSF52833">
    <property type="entry name" value="Thioredoxin-like"/>
    <property type="match status" value="1"/>
</dbReference>
<dbReference type="SFLD" id="SFLDG00358">
    <property type="entry name" value="Main_(cytGST)"/>
    <property type="match status" value="1"/>
</dbReference>
<dbReference type="PANTHER" id="PTHR44051">
    <property type="entry name" value="GLUTATHIONE S-TRANSFERASE-RELATED"/>
    <property type="match status" value="1"/>
</dbReference>
<dbReference type="SUPFAM" id="SSF47616">
    <property type="entry name" value="GST C-terminal domain-like"/>
    <property type="match status" value="1"/>
</dbReference>
<dbReference type="InterPro" id="IPR004045">
    <property type="entry name" value="Glutathione_S-Trfase_N"/>
</dbReference>
<dbReference type="AlphaFoldDB" id="A0A0L8BPT5"/>
<comment type="caution">
    <text evidence="3">The sequence shown here is derived from an EMBL/GenBank/DDBJ whole genome shotgun (WGS) entry which is preliminary data.</text>
</comment>
<dbReference type="Gene3D" id="1.20.1050.10">
    <property type="match status" value="1"/>
</dbReference>
<dbReference type="PANTHER" id="PTHR44051:SF8">
    <property type="entry name" value="GLUTATHIONE S-TRANSFERASE GSTA"/>
    <property type="match status" value="1"/>
</dbReference>
<accession>A0A0L8BPT5</accession>
<dbReference type="EMBL" id="LGAP01000015">
    <property type="protein sequence ID" value="KOF16717.1"/>
    <property type="molecule type" value="Genomic_DNA"/>
</dbReference>
<dbReference type="InterPro" id="IPR036282">
    <property type="entry name" value="Glutathione-S-Trfase_C_sf"/>
</dbReference>
<proteinExistence type="predicted"/>
<dbReference type="CDD" id="cd03057">
    <property type="entry name" value="GST_N_Beta"/>
    <property type="match status" value="1"/>
</dbReference>
<feature type="domain" description="GST N-terminal" evidence="1">
    <location>
        <begin position="1"/>
        <end position="80"/>
    </location>
</feature>
<dbReference type="Pfam" id="PF13410">
    <property type="entry name" value="GST_C_2"/>
    <property type="match status" value="1"/>
</dbReference>
<dbReference type="Proteomes" id="UP000037425">
    <property type="component" value="Unassembled WGS sequence"/>
</dbReference>
<reference evidence="4" key="1">
    <citation type="submission" date="2015-07" db="EMBL/GenBank/DDBJ databases">
        <title>Whole genome sequence of an Ensifer adhaerens strain isolated from a cave pool in the Wind Cave National Park.</title>
        <authorList>
            <person name="Eng W.W.H."/>
            <person name="Gan H.M."/>
            <person name="Barton H.A."/>
            <person name="Savka M.A."/>
        </authorList>
    </citation>
    <scope>NUCLEOTIDE SEQUENCE [LARGE SCALE GENOMIC DNA]</scope>
    <source>
        <strain evidence="4">SD006</strain>
    </source>
</reference>
<dbReference type="PROSITE" id="PS50405">
    <property type="entry name" value="GST_CTER"/>
    <property type="match status" value="1"/>
</dbReference>
<dbReference type="OrthoDB" id="7583243at2"/>
<name>A0A0L8BPT5_ENSAD</name>
<keyword evidence="3" id="KW-0808">Transferase</keyword>
<evidence type="ECO:0000259" key="1">
    <source>
        <dbReference type="PROSITE" id="PS50404"/>
    </source>
</evidence>
<dbReference type="InterPro" id="IPR036249">
    <property type="entry name" value="Thioredoxin-like_sf"/>
</dbReference>
<dbReference type="PROSITE" id="PS50404">
    <property type="entry name" value="GST_NTER"/>
    <property type="match status" value="1"/>
</dbReference>
<protein>
    <submittedName>
        <fullName evidence="3">Glutathione S-transferase</fullName>
    </submittedName>
</protein>
<feature type="domain" description="GST C-terminal" evidence="2">
    <location>
        <begin position="86"/>
        <end position="206"/>
    </location>
</feature>
<dbReference type="InterPro" id="IPR040079">
    <property type="entry name" value="Glutathione_S-Trfase"/>
</dbReference>
<dbReference type="PATRIC" id="fig|106592.7.peg.2005"/>
<dbReference type="Pfam" id="PF02798">
    <property type="entry name" value="GST_N"/>
    <property type="match status" value="1"/>
</dbReference>
<dbReference type="GO" id="GO:0016740">
    <property type="term" value="F:transferase activity"/>
    <property type="evidence" value="ECO:0007669"/>
    <property type="project" value="UniProtKB-KW"/>
</dbReference>
<evidence type="ECO:0000313" key="3">
    <source>
        <dbReference type="EMBL" id="KOF16717.1"/>
    </source>
</evidence>
<dbReference type="SFLD" id="SFLDG01150">
    <property type="entry name" value="Main.1:_Beta-like"/>
    <property type="match status" value="1"/>
</dbReference>
<evidence type="ECO:0000259" key="2">
    <source>
        <dbReference type="PROSITE" id="PS50405"/>
    </source>
</evidence>
<dbReference type="SFLD" id="SFLDS00019">
    <property type="entry name" value="Glutathione_Transferase_(cytos"/>
    <property type="match status" value="1"/>
</dbReference>
<gene>
    <name evidence="3" type="ORF">AC244_20835</name>
</gene>
<dbReference type="InterPro" id="IPR010987">
    <property type="entry name" value="Glutathione-S-Trfase_C-like"/>
</dbReference>
<evidence type="ECO:0000313" key="4">
    <source>
        <dbReference type="Proteomes" id="UP000037425"/>
    </source>
</evidence>
<organism evidence="3 4">
    <name type="scientific">Ensifer adhaerens</name>
    <name type="common">Sinorhizobium morelense</name>
    <dbReference type="NCBI Taxonomy" id="106592"/>
    <lineage>
        <taxon>Bacteria</taxon>
        <taxon>Pseudomonadati</taxon>
        <taxon>Pseudomonadota</taxon>
        <taxon>Alphaproteobacteria</taxon>
        <taxon>Hyphomicrobiales</taxon>
        <taxon>Rhizobiaceae</taxon>
        <taxon>Sinorhizobium/Ensifer group</taxon>
        <taxon>Ensifer</taxon>
    </lineage>
</organism>
<dbReference type="RefSeq" id="WP_053250716.1">
    <property type="nucleotide sequence ID" value="NZ_LGAP01000015.1"/>
</dbReference>
<sequence>MLKLFYAPGTCSLASHIALEEAGVDYTAVRVDFSKAEQTKPDYLAVNPKGRVPALVTDRGTITETPAILTYIAQSVPQSKLAPLDDAFEFARIQSFLSYLCSTVHVAHAHGRRGARWADDPAAHEAMRAKVASNMTDCFELIETRMLAGPFVTGDTYSIADPYLFTIAGWLEPDGVDPTRFPKILDHRNRMTQRPAVARVLAVLKG</sequence>
<dbReference type="CDD" id="cd03188">
    <property type="entry name" value="GST_C_Beta"/>
    <property type="match status" value="1"/>
</dbReference>
<dbReference type="Gene3D" id="3.40.30.10">
    <property type="entry name" value="Glutaredoxin"/>
    <property type="match status" value="1"/>
</dbReference>